<organism evidence="1 2">
    <name type="scientific">Macrococcoides canis</name>
    <dbReference type="NCBI Taxonomy" id="1855823"/>
    <lineage>
        <taxon>Bacteria</taxon>
        <taxon>Bacillati</taxon>
        <taxon>Bacillota</taxon>
        <taxon>Bacilli</taxon>
        <taxon>Bacillales</taxon>
        <taxon>Staphylococcaceae</taxon>
        <taxon>Macrococcoides</taxon>
    </lineage>
</organism>
<dbReference type="GeneID" id="35294676"/>
<sequence>MNFDLDIPNESGFNIAQANINNPKPRNDNFIKNSLNLDIRSETTNILNITKSENIDILLFPEHGINLSDIQLISNFVKKNKILIIGGLDYILFREFVLNLTIAIIPFKYINNDKEIYEDCAIIIKPKSFPAPEEYEVFNNTTCLINQNINRKMYIPENPNTIGFIYKNIYHSVLNCYESTDMSIKYELSLKKPDMVHMITNNKDIAYFNNIGQVLARELMSSVTITNYSKFGGTIVFIPFKEKYKQIVSEHKGSENIHIHKCYVDIQKLKNKRYDNLDDNYRQNPPYYYYKNIRG</sequence>
<evidence type="ECO:0000313" key="1">
    <source>
        <dbReference type="EMBL" id="ARQ06186.1"/>
    </source>
</evidence>
<dbReference type="Proteomes" id="UP000194154">
    <property type="component" value="Chromosome"/>
</dbReference>
<evidence type="ECO:0000313" key="2">
    <source>
        <dbReference type="Proteomes" id="UP000194154"/>
    </source>
</evidence>
<dbReference type="AlphaFoldDB" id="A0A1W7A9V0"/>
<accession>A0A1W7A9V0</accession>
<gene>
    <name evidence="1" type="ORF">MCCS_05350</name>
</gene>
<keyword evidence="2" id="KW-1185">Reference proteome</keyword>
<reference evidence="1 2" key="1">
    <citation type="journal article" date="2017" name="Int. J. Syst. Evol. Microbiol.">
        <title>Macrococcus canis sp. nov., a skin bacterium associated with infections in dogs.</title>
        <authorList>
            <person name="Gobeli Brawand S."/>
            <person name="Cotting K."/>
            <person name="Gomez-Sanz E."/>
            <person name="Collaud A."/>
            <person name="Thomann A."/>
            <person name="Brodard I."/>
            <person name="Rodriguez-Campos S."/>
            <person name="Strauss C."/>
            <person name="Perreten V."/>
        </authorList>
    </citation>
    <scope>NUCLEOTIDE SEQUENCE [LARGE SCALE GENOMIC DNA]</scope>
    <source>
        <strain evidence="1 2">KM45013</strain>
    </source>
</reference>
<dbReference type="STRING" id="1855823.MCCS_05350"/>
<evidence type="ECO:0008006" key="3">
    <source>
        <dbReference type="Google" id="ProtNLM"/>
    </source>
</evidence>
<dbReference type="OrthoDB" id="9788687at2"/>
<proteinExistence type="predicted"/>
<name>A0A1W7A9V0_9STAP</name>
<dbReference type="RefSeq" id="WP_086041870.1">
    <property type="nucleotide sequence ID" value="NZ_CP021059.1"/>
</dbReference>
<protein>
    <recommendedName>
        <fullName evidence="3">CN hydrolase domain-containing protein</fullName>
    </recommendedName>
</protein>
<dbReference type="EMBL" id="CP021059">
    <property type="protein sequence ID" value="ARQ06186.1"/>
    <property type="molecule type" value="Genomic_DNA"/>
</dbReference>
<dbReference type="KEGG" id="mcak:MCCS_05350"/>